<name>A0A381WVX9_9ZZZZ</name>
<evidence type="ECO:0000259" key="1">
    <source>
        <dbReference type="Pfam" id="PF18376"/>
    </source>
</evidence>
<accession>A0A381WVX9</accession>
<dbReference type="EMBL" id="UINC01013069">
    <property type="protein sequence ID" value="SVA56685.1"/>
    <property type="molecule type" value="Genomic_DNA"/>
</dbReference>
<dbReference type="Gene3D" id="3.30.70.890">
    <property type="entry name" value="GHMP kinase, C-terminal domain"/>
    <property type="match status" value="1"/>
</dbReference>
<dbReference type="PANTHER" id="PTHR10977">
    <property type="entry name" value="DIPHOSPHOMEVALONATE DECARBOXYLASE"/>
    <property type="match status" value="1"/>
</dbReference>
<dbReference type="InterPro" id="IPR036554">
    <property type="entry name" value="GHMP_kinase_C_sf"/>
</dbReference>
<organism evidence="2">
    <name type="scientific">marine metagenome</name>
    <dbReference type="NCBI Taxonomy" id="408172"/>
    <lineage>
        <taxon>unclassified sequences</taxon>
        <taxon>metagenomes</taxon>
        <taxon>ecological metagenomes</taxon>
    </lineage>
</organism>
<dbReference type="SUPFAM" id="SSF55060">
    <property type="entry name" value="GHMP Kinase, C-terminal domain"/>
    <property type="match status" value="1"/>
</dbReference>
<reference evidence="2" key="1">
    <citation type="submission" date="2018-05" db="EMBL/GenBank/DDBJ databases">
        <authorList>
            <person name="Lanie J.A."/>
            <person name="Ng W.-L."/>
            <person name="Kazmierczak K.M."/>
            <person name="Andrzejewski T.M."/>
            <person name="Davidsen T.M."/>
            <person name="Wayne K.J."/>
            <person name="Tettelin H."/>
            <person name="Glass J.I."/>
            <person name="Rusch D."/>
            <person name="Podicherti R."/>
            <person name="Tsui H.-C.T."/>
            <person name="Winkler M.E."/>
        </authorList>
    </citation>
    <scope>NUCLEOTIDE SEQUENCE</scope>
</reference>
<evidence type="ECO:0000313" key="2">
    <source>
        <dbReference type="EMBL" id="SVA56685.1"/>
    </source>
</evidence>
<dbReference type="Pfam" id="PF18376">
    <property type="entry name" value="MDD_C"/>
    <property type="match status" value="1"/>
</dbReference>
<sequence>YGGFVLLENDSSGGTRCRSVLSSQAWPWSIIIAVTSDAPKKVSSTNGMELSQTTSPYFSRWVKTHDADLRAAVTAIKIRNFEKLGELAERSCLKMHAVAMASNPPLLYWSGATLECAQRIRELRKSGVPAFFSIDAGPQLKAFCLPESSQVVRETLENVPGVLRVITSELGEGARIVE</sequence>
<dbReference type="PANTHER" id="PTHR10977:SF3">
    <property type="entry name" value="DIPHOSPHOMEVALONATE DECARBOXYLASE"/>
    <property type="match status" value="1"/>
</dbReference>
<dbReference type="AlphaFoldDB" id="A0A381WVX9"/>
<proteinExistence type="predicted"/>
<gene>
    <name evidence="2" type="ORF">METZ01_LOCUS109539</name>
</gene>
<feature type="non-terminal residue" evidence="2">
    <location>
        <position position="1"/>
    </location>
</feature>
<protein>
    <recommendedName>
        <fullName evidence="1">Mvd1 C-terminal domain-containing protein</fullName>
    </recommendedName>
</protein>
<dbReference type="InterPro" id="IPR041431">
    <property type="entry name" value="Mvd1_C"/>
</dbReference>
<feature type="domain" description="Mvd1 C-terminal" evidence="1">
    <location>
        <begin position="30"/>
        <end position="157"/>
    </location>
</feature>